<sequence>MSHPIWSLVEELENHKLPPEGTDESNESLWKTTTHYAQEHLGVFSKSFKIQVIVGGNLFNQ</sequence>
<proteinExistence type="predicted"/>
<reference evidence="1 2" key="1">
    <citation type="journal article" date="2021" name="BMC Genomics">
        <title>Datura genome reveals duplications of psychoactive alkaloid biosynthetic genes and high mutation rate following tissue culture.</title>
        <authorList>
            <person name="Rajewski A."/>
            <person name="Carter-House D."/>
            <person name="Stajich J."/>
            <person name="Litt A."/>
        </authorList>
    </citation>
    <scope>NUCLEOTIDE SEQUENCE [LARGE SCALE GENOMIC DNA]</scope>
    <source>
        <strain evidence="1">AR-01</strain>
    </source>
</reference>
<comment type="caution">
    <text evidence="1">The sequence shown here is derived from an EMBL/GenBank/DDBJ whole genome shotgun (WGS) entry which is preliminary data.</text>
</comment>
<name>A0ABS8WZ99_DATST</name>
<feature type="non-terminal residue" evidence="1">
    <location>
        <position position="61"/>
    </location>
</feature>
<gene>
    <name evidence="1" type="ORF">HAX54_007176</name>
</gene>
<keyword evidence="2" id="KW-1185">Reference proteome</keyword>
<dbReference type="Proteomes" id="UP000823775">
    <property type="component" value="Unassembled WGS sequence"/>
</dbReference>
<evidence type="ECO:0000313" key="1">
    <source>
        <dbReference type="EMBL" id="MCE3216622.1"/>
    </source>
</evidence>
<dbReference type="EMBL" id="JACEIK010013679">
    <property type="protein sequence ID" value="MCE3216622.1"/>
    <property type="molecule type" value="Genomic_DNA"/>
</dbReference>
<accession>A0ABS8WZ99</accession>
<protein>
    <submittedName>
        <fullName evidence="1">Uncharacterized protein</fullName>
    </submittedName>
</protein>
<organism evidence="1 2">
    <name type="scientific">Datura stramonium</name>
    <name type="common">Jimsonweed</name>
    <name type="synonym">Common thornapple</name>
    <dbReference type="NCBI Taxonomy" id="4076"/>
    <lineage>
        <taxon>Eukaryota</taxon>
        <taxon>Viridiplantae</taxon>
        <taxon>Streptophyta</taxon>
        <taxon>Embryophyta</taxon>
        <taxon>Tracheophyta</taxon>
        <taxon>Spermatophyta</taxon>
        <taxon>Magnoliopsida</taxon>
        <taxon>eudicotyledons</taxon>
        <taxon>Gunneridae</taxon>
        <taxon>Pentapetalae</taxon>
        <taxon>asterids</taxon>
        <taxon>lamiids</taxon>
        <taxon>Solanales</taxon>
        <taxon>Solanaceae</taxon>
        <taxon>Solanoideae</taxon>
        <taxon>Datureae</taxon>
        <taxon>Datura</taxon>
    </lineage>
</organism>
<evidence type="ECO:0000313" key="2">
    <source>
        <dbReference type="Proteomes" id="UP000823775"/>
    </source>
</evidence>